<keyword evidence="2" id="KW-1185">Reference proteome</keyword>
<sequence length="167" mass="18761">MDKLNGQYQNREYLKLVGSSSFRLPERPIEHVIPIQLVLDREVGSAHHAVKFSSSVKKMNITALTSMFTKSIRRMFMFGPRFLLSFLEELSTLGIPAIDILPGWTWGSIVTVTESPMSSIAHPRKSKPGPKLDTVARANDSTEVVPKNLHCEVGDRRDDTLRKGAER</sequence>
<accession>A0ACB9DJ44</accession>
<dbReference type="EMBL" id="CM042049">
    <property type="protein sequence ID" value="KAI3746373.1"/>
    <property type="molecule type" value="Genomic_DNA"/>
</dbReference>
<reference evidence="1 2" key="2">
    <citation type="journal article" date="2022" name="Mol. Ecol. Resour.">
        <title>The genomes of chicory, endive, great burdock and yacon provide insights into Asteraceae paleo-polyploidization history and plant inulin production.</title>
        <authorList>
            <person name="Fan W."/>
            <person name="Wang S."/>
            <person name="Wang H."/>
            <person name="Wang A."/>
            <person name="Jiang F."/>
            <person name="Liu H."/>
            <person name="Zhao H."/>
            <person name="Xu D."/>
            <person name="Zhang Y."/>
        </authorList>
    </citation>
    <scope>NUCLEOTIDE SEQUENCE [LARGE SCALE GENOMIC DNA]</scope>
    <source>
        <strain evidence="2">cv. Niubang</strain>
    </source>
</reference>
<name>A0ACB9DJ44_ARCLA</name>
<protein>
    <submittedName>
        <fullName evidence="1">Uncharacterized protein</fullName>
    </submittedName>
</protein>
<proteinExistence type="predicted"/>
<comment type="caution">
    <text evidence="1">The sequence shown here is derived from an EMBL/GenBank/DDBJ whole genome shotgun (WGS) entry which is preliminary data.</text>
</comment>
<organism evidence="1 2">
    <name type="scientific">Arctium lappa</name>
    <name type="common">Greater burdock</name>
    <name type="synonym">Lappa major</name>
    <dbReference type="NCBI Taxonomy" id="4217"/>
    <lineage>
        <taxon>Eukaryota</taxon>
        <taxon>Viridiplantae</taxon>
        <taxon>Streptophyta</taxon>
        <taxon>Embryophyta</taxon>
        <taxon>Tracheophyta</taxon>
        <taxon>Spermatophyta</taxon>
        <taxon>Magnoliopsida</taxon>
        <taxon>eudicotyledons</taxon>
        <taxon>Gunneridae</taxon>
        <taxon>Pentapetalae</taxon>
        <taxon>asterids</taxon>
        <taxon>campanulids</taxon>
        <taxon>Asterales</taxon>
        <taxon>Asteraceae</taxon>
        <taxon>Carduoideae</taxon>
        <taxon>Cardueae</taxon>
        <taxon>Arctiinae</taxon>
        <taxon>Arctium</taxon>
    </lineage>
</organism>
<dbReference type="Proteomes" id="UP001055879">
    <property type="component" value="Linkage Group LG03"/>
</dbReference>
<reference evidence="2" key="1">
    <citation type="journal article" date="2022" name="Mol. Ecol. Resour.">
        <title>The genomes of chicory, endive, great burdock and yacon provide insights into Asteraceae palaeo-polyploidization history and plant inulin production.</title>
        <authorList>
            <person name="Fan W."/>
            <person name="Wang S."/>
            <person name="Wang H."/>
            <person name="Wang A."/>
            <person name="Jiang F."/>
            <person name="Liu H."/>
            <person name="Zhao H."/>
            <person name="Xu D."/>
            <person name="Zhang Y."/>
        </authorList>
    </citation>
    <scope>NUCLEOTIDE SEQUENCE [LARGE SCALE GENOMIC DNA]</scope>
    <source>
        <strain evidence="2">cv. Niubang</strain>
    </source>
</reference>
<evidence type="ECO:0000313" key="2">
    <source>
        <dbReference type="Proteomes" id="UP001055879"/>
    </source>
</evidence>
<evidence type="ECO:0000313" key="1">
    <source>
        <dbReference type="EMBL" id="KAI3746373.1"/>
    </source>
</evidence>
<gene>
    <name evidence="1" type="ORF">L6452_08804</name>
</gene>